<protein>
    <submittedName>
        <fullName evidence="2">Uncharacterized protein</fullName>
    </submittedName>
</protein>
<feature type="compositionally biased region" description="Basic residues" evidence="1">
    <location>
        <begin position="133"/>
        <end position="142"/>
    </location>
</feature>
<gene>
    <name evidence="2" type="ORF">Salat_2147300</name>
</gene>
<proteinExistence type="predicted"/>
<sequence length="198" mass="23174">MEQQLNGLPMNYTEPDFKFATKEIKATDLTTHKWLVETCGEEPSTWSRHGFDASVKVDHVTNNMTESFNAFLGKMRQRPVISLLEWYRTKRHYLRTYSGMINVVPDESRWPENDQIPPSKPPTLKRKNKVFKQGRLQTKRRREPNEPPKRHKRRIHFTCKVCNEVGHDKRTCKMRGSQVGSTQVFNVDNGTSSQSRIN</sequence>
<dbReference type="EMBL" id="JACGWO010000008">
    <property type="protein sequence ID" value="KAK4421966.1"/>
    <property type="molecule type" value="Genomic_DNA"/>
</dbReference>
<feature type="region of interest" description="Disordered" evidence="1">
    <location>
        <begin position="133"/>
        <end position="154"/>
    </location>
</feature>
<reference evidence="2" key="1">
    <citation type="submission" date="2020-06" db="EMBL/GenBank/DDBJ databases">
        <authorList>
            <person name="Li T."/>
            <person name="Hu X."/>
            <person name="Zhang T."/>
            <person name="Song X."/>
            <person name="Zhang H."/>
            <person name="Dai N."/>
            <person name="Sheng W."/>
            <person name="Hou X."/>
            <person name="Wei L."/>
        </authorList>
    </citation>
    <scope>NUCLEOTIDE SEQUENCE</scope>
    <source>
        <strain evidence="2">3651</strain>
        <tissue evidence="2">Leaf</tissue>
    </source>
</reference>
<evidence type="ECO:0000313" key="3">
    <source>
        <dbReference type="Proteomes" id="UP001293254"/>
    </source>
</evidence>
<accession>A0AAE1Y2C0</accession>
<dbReference type="Proteomes" id="UP001293254">
    <property type="component" value="Unassembled WGS sequence"/>
</dbReference>
<reference evidence="2" key="2">
    <citation type="journal article" date="2024" name="Plant">
        <title>Genomic evolution and insights into agronomic trait innovations of Sesamum species.</title>
        <authorList>
            <person name="Miao H."/>
            <person name="Wang L."/>
            <person name="Qu L."/>
            <person name="Liu H."/>
            <person name="Sun Y."/>
            <person name="Le M."/>
            <person name="Wang Q."/>
            <person name="Wei S."/>
            <person name="Zheng Y."/>
            <person name="Lin W."/>
            <person name="Duan Y."/>
            <person name="Cao H."/>
            <person name="Xiong S."/>
            <person name="Wang X."/>
            <person name="Wei L."/>
            <person name="Li C."/>
            <person name="Ma Q."/>
            <person name="Ju M."/>
            <person name="Zhao R."/>
            <person name="Li G."/>
            <person name="Mu C."/>
            <person name="Tian Q."/>
            <person name="Mei H."/>
            <person name="Zhang T."/>
            <person name="Gao T."/>
            <person name="Zhang H."/>
        </authorList>
    </citation>
    <scope>NUCLEOTIDE SEQUENCE</scope>
    <source>
        <strain evidence="2">3651</strain>
    </source>
</reference>
<name>A0AAE1Y2C0_9LAMI</name>
<evidence type="ECO:0000313" key="2">
    <source>
        <dbReference type="EMBL" id="KAK4421966.1"/>
    </source>
</evidence>
<evidence type="ECO:0000256" key="1">
    <source>
        <dbReference type="SAM" id="MobiDB-lite"/>
    </source>
</evidence>
<dbReference type="AlphaFoldDB" id="A0AAE1Y2C0"/>
<keyword evidence="3" id="KW-1185">Reference proteome</keyword>
<comment type="caution">
    <text evidence="2">The sequence shown here is derived from an EMBL/GenBank/DDBJ whole genome shotgun (WGS) entry which is preliminary data.</text>
</comment>
<organism evidence="2 3">
    <name type="scientific">Sesamum alatum</name>
    <dbReference type="NCBI Taxonomy" id="300844"/>
    <lineage>
        <taxon>Eukaryota</taxon>
        <taxon>Viridiplantae</taxon>
        <taxon>Streptophyta</taxon>
        <taxon>Embryophyta</taxon>
        <taxon>Tracheophyta</taxon>
        <taxon>Spermatophyta</taxon>
        <taxon>Magnoliopsida</taxon>
        <taxon>eudicotyledons</taxon>
        <taxon>Gunneridae</taxon>
        <taxon>Pentapetalae</taxon>
        <taxon>asterids</taxon>
        <taxon>lamiids</taxon>
        <taxon>Lamiales</taxon>
        <taxon>Pedaliaceae</taxon>
        <taxon>Sesamum</taxon>
    </lineage>
</organism>